<evidence type="ECO:0000256" key="4">
    <source>
        <dbReference type="SAM" id="Phobius"/>
    </source>
</evidence>
<dbReference type="InterPro" id="IPR032578">
    <property type="entry name" value="DUF4919"/>
</dbReference>
<dbReference type="Gene3D" id="1.25.40.20">
    <property type="entry name" value="Ankyrin repeat-containing domain"/>
    <property type="match status" value="1"/>
</dbReference>
<dbReference type="PROSITE" id="PS50297">
    <property type="entry name" value="ANK_REP_REGION"/>
    <property type="match status" value="1"/>
</dbReference>
<keyword evidence="1" id="KW-0677">Repeat</keyword>
<protein>
    <recommendedName>
        <fullName evidence="7">DUF4919 domain-containing protein</fullName>
    </recommendedName>
</protein>
<reference evidence="5 6" key="1">
    <citation type="journal article" date="2021" name="Nat. Commun.">
        <title>Isolation of a member of the candidate phylum Atribacteria reveals a unique cell membrane structure.</title>
        <authorList>
            <person name="Taiki K."/>
            <person name="Nobu M.K."/>
            <person name="Kusada H."/>
            <person name="Meng X.-Y."/>
            <person name="Hosoki N."/>
            <person name="Uematsu K."/>
            <person name="Yoshioka H."/>
            <person name="Kamagata Y."/>
            <person name="Tamaki H."/>
        </authorList>
    </citation>
    <scope>NUCLEOTIDE SEQUENCE [LARGE SCALE GENOMIC DNA]</scope>
    <source>
        <strain evidence="5 6">RT761</strain>
    </source>
</reference>
<keyword evidence="4" id="KW-0812">Transmembrane</keyword>
<proteinExistence type="predicted"/>
<dbReference type="SUPFAM" id="SSF48403">
    <property type="entry name" value="Ankyrin repeat"/>
    <property type="match status" value="1"/>
</dbReference>
<dbReference type="Pfam" id="PF12796">
    <property type="entry name" value="Ank_2"/>
    <property type="match status" value="1"/>
</dbReference>
<dbReference type="PROSITE" id="PS50088">
    <property type="entry name" value="ANK_REPEAT"/>
    <property type="match status" value="2"/>
</dbReference>
<keyword evidence="4" id="KW-0472">Membrane</keyword>
<feature type="repeat" description="ANK" evidence="3">
    <location>
        <begin position="311"/>
        <end position="344"/>
    </location>
</feature>
<dbReference type="InterPro" id="IPR036770">
    <property type="entry name" value="Ankyrin_rpt-contain_sf"/>
</dbReference>
<dbReference type="Proteomes" id="UP000594463">
    <property type="component" value="Chromosome"/>
</dbReference>
<gene>
    <name evidence="5" type="ORF">RT761_01702</name>
</gene>
<sequence length="725" mass="80398">MSYRSRFFYYYSFLLIFCIVFLIVVDQGNTQDNPANYYQTLLDRLKNGDTSINFAELRVLYAQLPNYNPYKIMQDLKEKEDQMWQEYKSGNYDKALEIGTSILETNYLRIMTHYIFSEAYGKLGDTQKQKFHEDVFFGLVDSIIQSGDGKSPETAMTVIEVREEYDVLDVLGFEQESQTLVEKDGKRFDFLVAKNTETGETRDFYFNIDLFYDKAVEIDEESSLTPETTSQVEPTSVIESGKFLDNLFIATLVTGTKQEIETMIKDQKVDLRLRDKDGNTALMIAAMGNSNLDVINYLLSLGIDINAKNNKGDTALIYAASLTSEPRIIEALLMAGADPTIKNLEGTVAYQYAQLNPNLQGTEVLTKLGQATISGISSYPTATPAAPVAPTAMIPIPEPSLMPPVTPSPSITTLPQPTIASAPQSLIVNPPPGWVTQPTEDPSEIGYYQLVNQQNIVIAEYLINLEKLPSPLDPKGYLSYLQEAYLKPPDFNGYVPQQTIETSFLGLQALRHDFLFTVDNLQLKAMAILVVLGNNAYSFLFYSTVSDFPNLESIFIQALSTVSIQGSAGSQPISPNTSLPSIDTYTSPTPQQPIAGNWYQHPSNTFSVPLPSASSKKQDIQNGVVYTSPNNGEIYVMNFSSEMEAQNTVGGLAGGKSFRAETTLNAGNRQAQVKIYSFAQNNTNYAMIISTYPGTSVLVIIIIPADQYNASQAWIIPTITGIQFR</sequence>
<dbReference type="KEGG" id="alam:RT761_01702"/>
<organism evidence="5 6">
    <name type="scientific">Atribacter laminatus</name>
    <dbReference type="NCBI Taxonomy" id="2847778"/>
    <lineage>
        <taxon>Bacteria</taxon>
        <taxon>Pseudomonadati</taxon>
        <taxon>Atribacterota</taxon>
        <taxon>Atribacteria</taxon>
        <taxon>Atribacterales</taxon>
        <taxon>Atribacteraceae</taxon>
        <taxon>Atribacter</taxon>
    </lineage>
</organism>
<dbReference type="InterPro" id="IPR002110">
    <property type="entry name" value="Ankyrin_rpt"/>
</dbReference>
<dbReference type="PANTHER" id="PTHR24126:SF14">
    <property type="entry name" value="ANK_REP_REGION DOMAIN-CONTAINING PROTEIN"/>
    <property type="match status" value="1"/>
</dbReference>
<feature type="repeat" description="ANK" evidence="3">
    <location>
        <begin position="277"/>
        <end position="310"/>
    </location>
</feature>
<keyword evidence="6" id="KW-1185">Reference proteome</keyword>
<feature type="transmembrane region" description="Helical" evidence="4">
    <location>
        <begin position="7"/>
        <end position="25"/>
    </location>
</feature>
<evidence type="ECO:0008006" key="7">
    <source>
        <dbReference type="Google" id="ProtNLM"/>
    </source>
</evidence>
<keyword evidence="4" id="KW-1133">Transmembrane helix</keyword>
<dbReference type="Pfam" id="PF16266">
    <property type="entry name" value="DUF4919"/>
    <property type="match status" value="1"/>
</dbReference>
<dbReference type="AlphaFoldDB" id="A0A7T1AM51"/>
<evidence type="ECO:0000256" key="1">
    <source>
        <dbReference type="ARBA" id="ARBA00022737"/>
    </source>
</evidence>
<evidence type="ECO:0000256" key="3">
    <source>
        <dbReference type="PROSITE-ProRule" id="PRU00023"/>
    </source>
</evidence>
<evidence type="ECO:0000313" key="5">
    <source>
        <dbReference type="EMBL" id="QPM68481.1"/>
    </source>
</evidence>
<accession>A0A7T1AM51</accession>
<dbReference type="PANTHER" id="PTHR24126">
    <property type="entry name" value="ANKYRIN REPEAT, PH AND SEC7 DOMAIN CONTAINING PROTEIN SECG-RELATED"/>
    <property type="match status" value="1"/>
</dbReference>
<keyword evidence="2 3" id="KW-0040">ANK repeat</keyword>
<name>A0A7T1AM51_ATRLM</name>
<dbReference type="SMART" id="SM00248">
    <property type="entry name" value="ANK"/>
    <property type="match status" value="2"/>
</dbReference>
<evidence type="ECO:0000313" key="6">
    <source>
        <dbReference type="Proteomes" id="UP000594463"/>
    </source>
</evidence>
<evidence type="ECO:0000256" key="2">
    <source>
        <dbReference type="ARBA" id="ARBA00023043"/>
    </source>
</evidence>
<dbReference type="EMBL" id="CP065383">
    <property type="protein sequence ID" value="QPM68481.1"/>
    <property type="molecule type" value="Genomic_DNA"/>
</dbReference>